<gene>
    <name evidence="1" type="ORF">SK854_24310</name>
</gene>
<evidence type="ECO:0000313" key="2">
    <source>
        <dbReference type="Proteomes" id="UP001285352"/>
    </source>
</evidence>
<protein>
    <submittedName>
        <fullName evidence="1">Uncharacterized protein</fullName>
    </submittedName>
</protein>
<comment type="caution">
    <text evidence="1">The sequence shown here is derived from an EMBL/GenBank/DDBJ whole genome shotgun (WGS) entry which is preliminary data.</text>
</comment>
<proteinExistence type="predicted"/>
<sequence>MGMYVGVRGWVEFTHGQREVVEQVLATHHHDLYSAGWAIPSRPFNWTLYVFYGGDIREQSVDWLRAQVAELARLVDADGDRPVGFFLLTDERVQASAWTVQDGDVREGAAPVELRWDVAGN</sequence>
<name>A0ABU4V0G2_9PSEU</name>
<organism evidence="1 2">
    <name type="scientific">Lentzea sokolovensis</name>
    <dbReference type="NCBI Taxonomy" id="3095429"/>
    <lineage>
        <taxon>Bacteria</taxon>
        <taxon>Bacillati</taxon>
        <taxon>Actinomycetota</taxon>
        <taxon>Actinomycetes</taxon>
        <taxon>Pseudonocardiales</taxon>
        <taxon>Pseudonocardiaceae</taxon>
        <taxon>Lentzea</taxon>
    </lineage>
</organism>
<dbReference type="RefSeq" id="WP_319977411.1">
    <property type="nucleotide sequence ID" value="NZ_JAXAVU010000010.1"/>
</dbReference>
<reference evidence="1 2" key="1">
    <citation type="submission" date="2023-11" db="EMBL/GenBank/DDBJ databases">
        <title>Lentzea sokolovensis, sp. nov., Lentzea kristufkii, sp. nov., and Lentzea miocenensis, sp. nov., rare actinobacteria from Sokolov Coal Basin, Miocene lacustrine sediment, Czech Republic.</title>
        <authorList>
            <person name="Lara A."/>
            <person name="Kotroba L."/>
            <person name="Nouioui I."/>
            <person name="Neumann-Schaal M."/>
            <person name="Mast Y."/>
            <person name="Chronakova A."/>
        </authorList>
    </citation>
    <scope>NUCLEOTIDE SEQUENCE [LARGE SCALE GENOMIC DNA]</scope>
    <source>
        <strain evidence="1 2">BCCO 10_0061</strain>
    </source>
</reference>
<dbReference type="EMBL" id="JAXAVU010000010">
    <property type="protein sequence ID" value="MDX8145257.1"/>
    <property type="molecule type" value="Genomic_DNA"/>
</dbReference>
<evidence type="ECO:0000313" key="1">
    <source>
        <dbReference type="EMBL" id="MDX8145257.1"/>
    </source>
</evidence>
<dbReference type="Proteomes" id="UP001285352">
    <property type="component" value="Unassembled WGS sequence"/>
</dbReference>
<accession>A0ABU4V0G2</accession>
<keyword evidence="2" id="KW-1185">Reference proteome</keyword>